<keyword evidence="1" id="KW-0064">Aspartyl protease</keyword>
<dbReference type="STRING" id="4081.A0A3Q7G2J9"/>
<dbReference type="GO" id="GO:0004190">
    <property type="term" value="F:aspartic-type endopeptidase activity"/>
    <property type="evidence" value="ECO:0007669"/>
    <property type="project" value="UniProtKB-KW"/>
</dbReference>
<evidence type="ECO:0000256" key="2">
    <source>
        <dbReference type="SAM" id="MobiDB-lite"/>
    </source>
</evidence>
<dbReference type="InterPro" id="IPR043502">
    <property type="entry name" value="DNA/RNA_pol_sf"/>
</dbReference>
<evidence type="ECO:0000256" key="1">
    <source>
        <dbReference type="ARBA" id="ARBA00022750"/>
    </source>
</evidence>
<feature type="region of interest" description="Disordered" evidence="2">
    <location>
        <begin position="116"/>
        <end position="203"/>
    </location>
</feature>
<dbReference type="PANTHER" id="PTHR11439:SF466">
    <property type="entry name" value="CCHC-TYPE DOMAIN-CONTAINING PROTEIN"/>
    <property type="match status" value="1"/>
</dbReference>
<dbReference type="Pfam" id="PF07727">
    <property type="entry name" value="RVT_2"/>
    <property type="match status" value="1"/>
</dbReference>
<feature type="domain" description="Retrovirus-related Pol polyprotein from transposon TNT 1-94-like beta-barrel" evidence="4">
    <location>
        <begin position="241"/>
        <end position="315"/>
    </location>
</feature>
<sequence length="818" mass="91568">MTVSEETGSAEGSAESRVVVVDHHHPILARNPIVTVNEAYAIVSQEESQRTLGVVDDKKEVLTLLAGKSQSYRPKKELDTSNNSQRFDLFCEYCGYRNHKKDNCYRLVGYPPGFQSKRRENYNDGSVQFRPNGGNQGDGFNSFGNNQNRGSGYRPQSQMQHNSGGYRSPRPAGRGDSSGTRPKANTSHKAEAKTSSSQGHFFSDQQYDEIRQMLGKGGTPEYSLNLAGITVLLSTALEHEWIIDTGATHHITPFKELLTSLKTVQDDCKVQVPTGDKSRISSEGETQVMGDKAIHNVLHVPEFQFNLLSVSKLTRELSCAVIFLPDFCIFQALSNGKVMGIGKEREGLYILKDCLPSTFNMSANISAKITRSEEDTLWHYRLGHPSDMFTVLPLGTSNEIVTENDYAQHRIQVPDTATEEPAIIVSGYMEFADENDNEDYSELPVENNEAVHEAGYNEQQIDPSFNISGRPARNVKPPIWLKDYVTPSKPATNCYKQSSHDHSLFTKHCGDDIVVLLIYVDDILLTGSSHRLIDDAKQYLHSQFKVKDLGELKYFVGIEILRSQHGILMNQRKYALELISDVGLAGSKPVHTPLEPNVKLTSVEHDNCTGAKDDPLFEDMSRYQKLIGKLIYLTITRPDICFAVQLLSQFMQHPKQSHWMAALRVVRYVKESPGLGIFLKKGPIDDLVVHCDSDWAACPNTRRSVTGFVLQLGTSLISWKSKKKQTVSRSSAEAEYCSMAAAVAEVIWIVGLLKDLCVEVSTHSNNAPKKEYKEKMLKNNTIGSAKESRCKYSITYPESIMASAKRFRFKDLVRLQLK</sequence>
<dbReference type="PANTHER" id="PTHR11439">
    <property type="entry name" value="GAG-POL-RELATED RETROTRANSPOSON"/>
    <property type="match status" value="1"/>
</dbReference>
<dbReference type="InParanoid" id="A0A3Q7G2J9"/>
<keyword evidence="6" id="KW-1185">Reference proteome</keyword>
<dbReference type="AlphaFoldDB" id="A0A3Q7G2J9"/>
<reference evidence="5" key="2">
    <citation type="submission" date="2019-01" db="UniProtKB">
        <authorList>
            <consortium name="EnsemblPlants"/>
        </authorList>
    </citation>
    <scope>IDENTIFICATION</scope>
    <source>
        <strain evidence="5">cv. Heinz 1706</strain>
    </source>
</reference>
<organism evidence="5">
    <name type="scientific">Solanum lycopersicum</name>
    <name type="common">Tomato</name>
    <name type="synonym">Lycopersicon esculentum</name>
    <dbReference type="NCBI Taxonomy" id="4081"/>
    <lineage>
        <taxon>Eukaryota</taxon>
        <taxon>Viridiplantae</taxon>
        <taxon>Streptophyta</taxon>
        <taxon>Embryophyta</taxon>
        <taxon>Tracheophyta</taxon>
        <taxon>Spermatophyta</taxon>
        <taxon>Magnoliopsida</taxon>
        <taxon>eudicotyledons</taxon>
        <taxon>Gunneridae</taxon>
        <taxon>Pentapetalae</taxon>
        <taxon>asterids</taxon>
        <taxon>lamiids</taxon>
        <taxon>Solanales</taxon>
        <taxon>Solanaceae</taxon>
        <taxon>Solanoideae</taxon>
        <taxon>Solaneae</taxon>
        <taxon>Solanum</taxon>
        <taxon>Solanum subgen. Lycopersicon</taxon>
    </lineage>
</organism>
<feature type="compositionally biased region" description="Polar residues" evidence="2">
    <location>
        <begin position="177"/>
        <end position="203"/>
    </location>
</feature>
<dbReference type="Proteomes" id="UP000004994">
    <property type="component" value="Chromosome 4"/>
</dbReference>
<dbReference type="Pfam" id="PF22936">
    <property type="entry name" value="Pol_BBD"/>
    <property type="match status" value="1"/>
</dbReference>
<name>A0A3Q7G2J9_SOLLC</name>
<proteinExistence type="predicted"/>
<reference evidence="5" key="1">
    <citation type="journal article" date="2012" name="Nature">
        <title>The tomato genome sequence provides insights into fleshy fruit evolution.</title>
        <authorList>
            <consortium name="Tomato Genome Consortium"/>
        </authorList>
    </citation>
    <scope>NUCLEOTIDE SEQUENCE [LARGE SCALE GENOMIC DNA]</scope>
    <source>
        <strain evidence="5">cv. Heinz 1706</strain>
    </source>
</reference>
<feature type="compositionally biased region" description="Polar residues" evidence="2">
    <location>
        <begin position="138"/>
        <end position="165"/>
    </location>
</feature>
<dbReference type="CDD" id="cd09272">
    <property type="entry name" value="RNase_HI_RT_Ty1"/>
    <property type="match status" value="1"/>
</dbReference>
<keyword evidence="1" id="KW-0645">Protease</keyword>
<evidence type="ECO:0000313" key="5">
    <source>
        <dbReference type="EnsemblPlants" id="Solyc04g055205.1.1"/>
    </source>
</evidence>
<dbReference type="InterPro" id="IPR054722">
    <property type="entry name" value="PolX-like_BBD"/>
</dbReference>
<accession>A0A3Q7G2J9</accession>
<evidence type="ECO:0000259" key="4">
    <source>
        <dbReference type="Pfam" id="PF22936"/>
    </source>
</evidence>
<feature type="domain" description="Reverse transcriptase Ty1/copia-type" evidence="3">
    <location>
        <begin position="494"/>
        <end position="595"/>
    </location>
</feature>
<dbReference type="EnsemblPlants" id="Solyc04g055205.1.1">
    <property type="protein sequence ID" value="Solyc04g055205.1.1"/>
    <property type="gene ID" value="Solyc04g055205.1"/>
</dbReference>
<dbReference type="InterPro" id="IPR013103">
    <property type="entry name" value="RVT_2"/>
</dbReference>
<dbReference type="Gramene" id="Solyc04g055205.1.1">
    <property type="protein sequence ID" value="Solyc04g055205.1.1"/>
    <property type="gene ID" value="Solyc04g055205.1"/>
</dbReference>
<protein>
    <submittedName>
        <fullName evidence="5">Uncharacterized protein</fullName>
    </submittedName>
</protein>
<dbReference type="OMA" id="HEYLNCK"/>
<dbReference type="SUPFAM" id="SSF56672">
    <property type="entry name" value="DNA/RNA polymerases"/>
    <property type="match status" value="1"/>
</dbReference>
<keyword evidence="1" id="KW-0378">Hydrolase</keyword>
<evidence type="ECO:0000313" key="6">
    <source>
        <dbReference type="Proteomes" id="UP000004994"/>
    </source>
</evidence>
<evidence type="ECO:0000259" key="3">
    <source>
        <dbReference type="Pfam" id="PF07727"/>
    </source>
</evidence>